<comment type="similarity">
    <text evidence="2">Belongs to the major facilitator superfamily. Monocarboxylate porter (TC 2.A.1.13) family.</text>
</comment>
<evidence type="ECO:0000256" key="5">
    <source>
        <dbReference type="ARBA" id="ARBA00022989"/>
    </source>
</evidence>
<keyword evidence="4 8" id="KW-0812">Transmembrane</keyword>
<evidence type="ECO:0000256" key="3">
    <source>
        <dbReference type="ARBA" id="ARBA00022448"/>
    </source>
</evidence>
<dbReference type="InterPro" id="IPR020846">
    <property type="entry name" value="MFS_dom"/>
</dbReference>
<comment type="caution">
    <text evidence="10">The sequence shown here is derived from an EMBL/GenBank/DDBJ whole genome shotgun (WGS) entry which is preliminary data.</text>
</comment>
<dbReference type="CDD" id="cd17352">
    <property type="entry name" value="MFS_MCT_SLC16"/>
    <property type="match status" value="1"/>
</dbReference>
<feature type="transmembrane region" description="Helical" evidence="8">
    <location>
        <begin position="98"/>
        <end position="121"/>
    </location>
</feature>
<organism evidence="10 11">
    <name type="scientific">Lomentospora prolificans</name>
    <dbReference type="NCBI Taxonomy" id="41688"/>
    <lineage>
        <taxon>Eukaryota</taxon>
        <taxon>Fungi</taxon>
        <taxon>Dikarya</taxon>
        <taxon>Ascomycota</taxon>
        <taxon>Pezizomycotina</taxon>
        <taxon>Sordariomycetes</taxon>
        <taxon>Hypocreomycetidae</taxon>
        <taxon>Microascales</taxon>
        <taxon>Microascaceae</taxon>
        <taxon>Lomentospora</taxon>
    </lineage>
</organism>
<evidence type="ECO:0000256" key="2">
    <source>
        <dbReference type="ARBA" id="ARBA00006727"/>
    </source>
</evidence>
<feature type="transmembrane region" description="Helical" evidence="8">
    <location>
        <begin position="350"/>
        <end position="369"/>
    </location>
</feature>
<feature type="transmembrane region" description="Helical" evidence="8">
    <location>
        <begin position="418"/>
        <end position="438"/>
    </location>
</feature>
<protein>
    <recommendedName>
        <fullName evidence="9">Major facilitator superfamily (MFS) profile domain-containing protein</fullName>
    </recommendedName>
</protein>
<keyword evidence="5 8" id="KW-1133">Transmembrane helix</keyword>
<evidence type="ECO:0000256" key="8">
    <source>
        <dbReference type="SAM" id="Phobius"/>
    </source>
</evidence>
<feature type="transmembrane region" description="Helical" evidence="8">
    <location>
        <begin position="185"/>
        <end position="205"/>
    </location>
</feature>
<evidence type="ECO:0000256" key="7">
    <source>
        <dbReference type="SAM" id="MobiDB-lite"/>
    </source>
</evidence>
<feature type="transmembrane region" description="Helical" evidence="8">
    <location>
        <begin position="58"/>
        <end position="86"/>
    </location>
</feature>
<dbReference type="InParanoid" id="A0A2N3N147"/>
<name>A0A2N3N147_9PEZI</name>
<dbReference type="InterPro" id="IPR011701">
    <property type="entry name" value="MFS"/>
</dbReference>
<feature type="transmembrane region" description="Helical" evidence="8">
    <location>
        <begin position="128"/>
        <end position="147"/>
    </location>
</feature>
<dbReference type="EMBL" id="NLAX01001036">
    <property type="protein sequence ID" value="PKS06145.1"/>
    <property type="molecule type" value="Genomic_DNA"/>
</dbReference>
<dbReference type="Pfam" id="PF07690">
    <property type="entry name" value="MFS_1"/>
    <property type="match status" value="1"/>
</dbReference>
<dbReference type="OrthoDB" id="5667at2759"/>
<dbReference type="Proteomes" id="UP000233524">
    <property type="component" value="Unassembled WGS sequence"/>
</dbReference>
<accession>A0A2N3N147</accession>
<dbReference type="PROSITE" id="PS50850">
    <property type="entry name" value="MFS"/>
    <property type="match status" value="1"/>
</dbReference>
<feature type="transmembrane region" description="Helical" evidence="8">
    <location>
        <begin position="390"/>
        <end position="412"/>
    </location>
</feature>
<dbReference type="PANTHER" id="PTHR11360:SF224">
    <property type="entry name" value="MAJOR FACILITATOR SUPERFAMILY (MFS) PROFILE DOMAIN-CONTAINING PROTEIN-RELATED"/>
    <property type="match status" value="1"/>
</dbReference>
<dbReference type="InterPro" id="IPR036259">
    <property type="entry name" value="MFS_trans_sf"/>
</dbReference>
<evidence type="ECO:0000259" key="9">
    <source>
        <dbReference type="PROSITE" id="PS50850"/>
    </source>
</evidence>
<feature type="transmembrane region" description="Helical" evidence="8">
    <location>
        <begin position="217"/>
        <end position="237"/>
    </location>
</feature>
<feature type="compositionally biased region" description="Basic and acidic residues" evidence="7">
    <location>
        <begin position="19"/>
        <end position="30"/>
    </location>
</feature>
<dbReference type="GO" id="GO:0016020">
    <property type="term" value="C:membrane"/>
    <property type="evidence" value="ECO:0007669"/>
    <property type="project" value="UniProtKB-SubCell"/>
</dbReference>
<dbReference type="AlphaFoldDB" id="A0A2N3N147"/>
<feature type="transmembrane region" description="Helical" evidence="8">
    <location>
        <begin position="326"/>
        <end position="344"/>
    </location>
</feature>
<reference evidence="10 11" key="1">
    <citation type="journal article" date="2017" name="G3 (Bethesda)">
        <title>First Draft Genome Sequence of the Pathogenic Fungus Lomentospora prolificans (Formerly Scedosporium prolificans).</title>
        <authorList>
            <person name="Luo R."/>
            <person name="Zimin A."/>
            <person name="Workman R."/>
            <person name="Fan Y."/>
            <person name="Pertea G."/>
            <person name="Grossman N."/>
            <person name="Wear M.P."/>
            <person name="Jia B."/>
            <person name="Miller H."/>
            <person name="Casadevall A."/>
            <person name="Timp W."/>
            <person name="Zhang S.X."/>
            <person name="Salzberg S.L."/>
        </authorList>
    </citation>
    <scope>NUCLEOTIDE SEQUENCE [LARGE SCALE GENOMIC DNA]</scope>
    <source>
        <strain evidence="10 11">JHH-5317</strain>
    </source>
</reference>
<dbReference type="VEuPathDB" id="FungiDB:jhhlp_007462"/>
<proteinExistence type="inferred from homology"/>
<feature type="transmembrane region" description="Helical" evidence="8">
    <location>
        <begin position="296"/>
        <end position="314"/>
    </location>
</feature>
<dbReference type="SUPFAM" id="SSF103473">
    <property type="entry name" value="MFS general substrate transporter"/>
    <property type="match status" value="1"/>
</dbReference>
<evidence type="ECO:0000256" key="6">
    <source>
        <dbReference type="ARBA" id="ARBA00023136"/>
    </source>
</evidence>
<evidence type="ECO:0000313" key="11">
    <source>
        <dbReference type="Proteomes" id="UP000233524"/>
    </source>
</evidence>
<comment type="subcellular location">
    <subcellularLocation>
        <location evidence="1">Membrane</location>
        <topology evidence="1">Multi-pass membrane protein</topology>
    </subcellularLocation>
</comment>
<dbReference type="GO" id="GO:0022857">
    <property type="term" value="F:transmembrane transporter activity"/>
    <property type="evidence" value="ECO:0007669"/>
    <property type="project" value="InterPro"/>
</dbReference>
<gene>
    <name evidence="10" type="ORF">jhhlp_007462</name>
</gene>
<dbReference type="Gene3D" id="1.20.1250.20">
    <property type="entry name" value="MFS general substrate transporter like domains"/>
    <property type="match status" value="2"/>
</dbReference>
<feature type="transmembrane region" description="Helical" evidence="8">
    <location>
        <begin position="263"/>
        <end position="284"/>
    </location>
</feature>
<keyword evidence="11" id="KW-1185">Reference proteome</keyword>
<evidence type="ECO:0000256" key="1">
    <source>
        <dbReference type="ARBA" id="ARBA00004141"/>
    </source>
</evidence>
<dbReference type="InterPro" id="IPR050327">
    <property type="entry name" value="Proton-linked_MCT"/>
</dbReference>
<feature type="region of interest" description="Disordered" evidence="7">
    <location>
        <begin position="1"/>
        <end position="36"/>
    </location>
</feature>
<feature type="domain" description="Major facilitator superfamily (MFS) profile" evidence="9">
    <location>
        <begin position="58"/>
        <end position="442"/>
    </location>
</feature>
<sequence>MKPEHISSGLKDSNGLSPSDKEPTRPKPESVAEEPQALPLDCPRVLSPSDFPDGGLEAWLVVFGAWLALFCTFGLITCVGLFLQYYVDGPLESYGPSAVSWITSVQIFIQSGGTAVWGRVFDSYGPRWLLWIGTPVYCLGIMMTSLSTSYYQIFLSQAILSSIGSGAVFNAALSSTATWFLKKRGAAFGIVNSGSSVGGVVLPIMMDRLFKSIGFAWALRVLGFLLLALCAVACATVKSRLPPAPRPLLVADYTKPFKERPMALTMLGGFLFFWGMYLPMNYIIIQAKASGISASVTPYLLSIINAVSIVGRIVPGFAADKFGRYNCMIGIVSLSGITTLALWIPSTHNTAAIIAYAVVFGFTSGGYVTMLPACMAQISEIEKIGTRTGVAFLVTALGALTGSPIGGALVSAQGGSFLGLQLFCGISMLCSAVTFVAARHAQVGWRITGI</sequence>
<evidence type="ECO:0000256" key="4">
    <source>
        <dbReference type="ARBA" id="ARBA00022692"/>
    </source>
</evidence>
<dbReference type="PANTHER" id="PTHR11360">
    <property type="entry name" value="MONOCARBOXYLATE TRANSPORTER"/>
    <property type="match status" value="1"/>
</dbReference>
<keyword evidence="3" id="KW-0813">Transport</keyword>
<evidence type="ECO:0000313" key="10">
    <source>
        <dbReference type="EMBL" id="PKS06145.1"/>
    </source>
</evidence>
<keyword evidence="6 8" id="KW-0472">Membrane</keyword>
<feature type="transmembrane region" description="Helical" evidence="8">
    <location>
        <begin position="153"/>
        <end position="173"/>
    </location>
</feature>